<evidence type="ECO:0000313" key="3">
    <source>
        <dbReference type="EMBL" id="EJF47214.1"/>
    </source>
</evidence>
<sequence>MMAGARNHDCTIGAAAEHLGLSVDALRYYERAGVIPPAARDAGGQRRYGPEELHLLDVLIHLRDTGMPLARIAEFTRLVQQDPNGVPERLALLRDHREAITERMARLALSLSVVDDKIADYSARLDADSTGEGR</sequence>
<organism evidence="3 4">
    <name type="scientific">Actinomyces massiliensis F0489</name>
    <dbReference type="NCBI Taxonomy" id="1125718"/>
    <lineage>
        <taxon>Bacteria</taxon>
        <taxon>Bacillati</taxon>
        <taxon>Actinomycetota</taxon>
        <taxon>Actinomycetes</taxon>
        <taxon>Actinomycetales</taxon>
        <taxon>Actinomycetaceae</taxon>
        <taxon>Actinomyces</taxon>
    </lineage>
</organism>
<dbReference type="RefSeq" id="WP_008729852.1">
    <property type="nucleotide sequence ID" value="NZ_AKFT01000025.1"/>
</dbReference>
<dbReference type="GO" id="GO:0003677">
    <property type="term" value="F:DNA binding"/>
    <property type="evidence" value="ECO:0007669"/>
    <property type="project" value="UniProtKB-KW"/>
</dbReference>
<dbReference type="InterPro" id="IPR009061">
    <property type="entry name" value="DNA-bd_dom_put_sf"/>
</dbReference>
<dbReference type="PRINTS" id="PR00040">
    <property type="entry name" value="HTHMERR"/>
</dbReference>
<dbReference type="Proteomes" id="UP000002941">
    <property type="component" value="Unassembled WGS sequence"/>
</dbReference>
<dbReference type="InterPro" id="IPR000551">
    <property type="entry name" value="MerR-type_HTH_dom"/>
</dbReference>
<dbReference type="PROSITE" id="PS00552">
    <property type="entry name" value="HTH_MERR_1"/>
    <property type="match status" value="1"/>
</dbReference>
<dbReference type="CDD" id="cd01109">
    <property type="entry name" value="HTH_YyaN"/>
    <property type="match status" value="1"/>
</dbReference>
<evidence type="ECO:0000313" key="4">
    <source>
        <dbReference type="Proteomes" id="UP000002941"/>
    </source>
</evidence>
<protein>
    <submittedName>
        <fullName evidence="3">Transcriptional regulator, MerR family</fullName>
    </submittedName>
</protein>
<dbReference type="InterPro" id="IPR047057">
    <property type="entry name" value="MerR_fam"/>
</dbReference>
<dbReference type="PANTHER" id="PTHR30204">
    <property type="entry name" value="REDOX-CYCLING DRUG-SENSING TRANSCRIPTIONAL ACTIVATOR SOXR"/>
    <property type="match status" value="1"/>
</dbReference>
<keyword evidence="1" id="KW-0238">DNA-binding</keyword>
<dbReference type="SUPFAM" id="SSF46955">
    <property type="entry name" value="Putative DNA-binding domain"/>
    <property type="match status" value="1"/>
</dbReference>
<dbReference type="eggNOG" id="COG0789">
    <property type="taxonomic scope" value="Bacteria"/>
</dbReference>
<keyword evidence="4" id="KW-1185">Reference proteome</keyword>
<dbReference type="PANTHER" id="PTHR30204:SF98">
    <property type="entry name" value="HTH-TYPE TRANSCRIPTIONAL REGULATOR ADHR"/>
    <property type="match status" value="1"/>
</dbReference>
<dbReference type="PROSITE" id="PS50937">
    <property type="entry name" value="HTH_MERR_2"/>
    <property type="match status" value="1"/>
</dbReference>
<dbReference type="SMART" id="SM00422">
    <property type="entry name" value="HTH_MERR"/>
    <property type="match status" value="1"/>
</dbReference>
<feature type="domain" description="HTH merR-type" evidence="2">
    <location>
        <begin position="11"/>
        <end position="78"/>
    </location>
</feature>
<dbReference type="OrthoDB" id="9802039at2"/>
<gene>
    <name evidence="3" type="ORF">HMPREF1318_2927</name>
</gene>
<dbReference type="AlphaFoldDB" id="J0NJE0"/>
<dbReference type="EMBL" id="AKFT01000025">
    <property type="protein sequence ID" value="EJF47214.1"/>
    <property type="molecule type" value="Genomic_DNA"/>
</dbReference>
<evidence type="ECO:0000259" key="2">
    <source>
        <dbReference type="PROSITE" id="PS50937"/>
    </source>
</evidence>
<evidence type="ECO:0000256" key="1">
    <source>
        <dbReference type="ARBA" id="ARBA00023125"/>
    </source>
</evidence>
<accession>J0NJE0</accession>
<proteinExistence type="predicted"/>
<dbReference type="GO" id="GO:0003700">
    <property type="term" value="F:DNA-binding transcription factor activity"/>
    <property type="evidence" value="ECO:0007669"/>
    <property type="project" value="InterPro"/>
</dbReference>
<dbReference type="PATRIC" id="fig|1125718.3.peg.400"/>
<comment type="caution">
    <text evidence="3">The sequence shown here is derived from an EMBL/GenBank/DDBJ whole genome shotgun (WGS) entry which is preliminary data.</text>
</comment>
<dbReference type="Gene3D" id="1.10.1660.10">
    <property type="match status" value="1"/>
</dbReference>
<name>J0NJE0_9ACTO</name>
<reference evidence="3 4" key="1">
    <citation type="submission" date="2012-05" db="EMBL/GenBank/DDBJ databases">
        <authorList>
            <person name="Harkins D.M."/>
            <person name="Madupu R."/>
            <person name="Durkin A.S."/>
            <person name="Torralba M."/>
            <person name="Methe B."/>
            <person name="Sutton G.G."/>
            <person name="Nelson K.E."/>
        </authorList>
    </citation>
    <scope>NUCLEOTIDE SEQUENCE [LARGE SCALE GENOMIC DNA]</scope>
    <source>
        <strain evidence="3 4">F0489</strain>
    </source>
</reference>
<dbReference type="Pfam" id="PF13411">
    <property type="entry name" value="MerR_1"/>
    <property type="match status" value="1"/>
</dbReference>